<proteinExistence type="predicted"/>
<dbReference type="InterPro" id="IPR015292">
    <property type="entry name" value="Tscrpt_reg_YbiH_C"/>
</dbReference>
<organism evidence="7 8">
    <name type="scientific">Burkholderia plantarii</name>
    <dbReference type="NCBI Taxonomy" id="41899"/>
    <lineage>
        <taxon>Bacteria</taxon>
        <taxon>Pseudomonadati</taxon>
        <taxon>Pseudomonadota</taxon>
        <taxon>Betaproteobacteria</taxon>
        <taxon>Burkholderiales</taxon>
        <taxon>Burkholderiaceae</taxon>
        <taxon>Burkholderia</taxon>
    </lineage>
</organism>
<feature type="compositionally biased region" description="Basic and acidic residues" evidence="5">
    <location>
        <begin position="275"/>
        <end position="289"/>
    </location>
</feature>
<keyword evidence="1" id="KW-0805">Transcription regulation</keyword>
<dbReference type="GO" id="GO:0000976">
    <property type="term" value="F:transcription cis-regulatory region binding"/>
    <property type="evidence" value="ECO:0007669"/>
    <property type="project" value="TreeGrafter"/>
</dbReference>
<dbReference type="AlphaFoldDB" id="A0A0B6S5Z0"/>
<dbReference type="Proteomes" id="UP000031838">
    <property type="component" value="Chromosome 1"/>
</dbReference>
<dbReference type="GO" id="GO:0003700">
    <property type="term" value="F:DNA-binding transcription factor activity"/>
    <property type="evidence" value="ECO:0007669"/>
    <property type="project" value="TreeGrafter"/>
</dbReference>
<dbReference type="InterPro" id="IPR036271">
    <property type="entry name" value="Tet_transcr_reg_TetR-rel_C_sf"/>
</dbReference>
<dbReference type="InterPro" id="IPR050109">
    <property type="entry name" value="HTH-type_TetR-like_transc_reg"/>
</dbReference>
<feature type="domain" description="HTH tetR-type" evidence="6">
    <location>
        <begin position="19"/>
        <end position="79"/>
    </location>
</feature>
<dbReference type="Gene3D" id="1.10.357.10">
    <property type="entry name" value="Tetracycline Repressor, domain 2"/>
    <property type="match status" value="1"/>
</dbReference>
<gene>
    <name evidence="7" type="ORF">BGL_1c31860</name>
</gene>
<evidence type="ECO:0000256" key="2">
    <source>
        <dbReference type="ARBA" id="ARBA00023125"/>
    </source>
</evidence>
<feature type="compositionally biased region" description="Basic and acidic residues" evidence="5">
    <location>
        <begin position="298"/>
        <end position="307"/>
    </location>
</feature>
<evidence type="ECO:0000256" key="3">
    <source>
        <dbReference type="ARBA" id="ARBA00023163"/>
    </source>
</evidence>
<dbReference type="RefSeq" id="WP_042625945.1">
    <property type="nucleotide sequence ID" value="NZ_CP002580.1"/>
</dbReference>
<dbReference type="SUPFAM" id="SSF48498">
    <property type="entry name" value="Tetracyclin repressor-like, C-terminal domain"/>
    <property type="match status" value="1"/>
</dbReference>
<reference evidence="7 8" key="2">
    <citation type="journal article" date="2016" name="Appl. Microbiol. Biotechnol.">
        <title>Mutations improving production and secretion of extracellular lipase by Burkholderia glumae PG1.</title>
        <authorList>
            <person name="Knapp A."/>
            <person name="Voget S."/>
            <person name="Gao R."/>
            <person name="Zaburannyi N."/>
            <person name="Krysciak D."/>
            <person name="Breuer M."/>
            <person name="Hauer B."/>
            <person name="Streit W.R."/>
            <person name="Muller R."/>
            <person name="Daniel R."/>
            <person name="Jaeger K.E."/>
        </authorList>
    </citation>
    <scope>NUCLEOTIDE SEQUENCE [LARGE SCALE GENOMIC DNA]</scope>
    <source>
        <strain evidence="7 8">PG1</strain>
    </source>
</reference>
<feature type="region of interest" description="Disordered" evidence="5">
    <location>
        <begin position="250"/>
        <end position="307"/>
    </location>
</feature>
<dbReference type="InterPro" id="IPR001647">
    <property type="entry name" value="HTH_TetR"/>
</dbReference>
<accession>A0A0B6S5Z0</accession>
<evidence type="ECO:0000313" key="8">
    <source>
        <dbReference type="Proteomes" id="UP000031838"/>
    </source>
</evidence>
<evidence type="ECO:0000256" key="4">
    <source>
        <dbReference type="PROSITE-ProRule" id="PRU00335"/>
    </source>
</evidence>
<protein>
    <submittedName>
        <fullName evidence="7">Transcriptional regulator, TetR family</fullName>
    </submittedName>
</protein>
<dbReference type="PRINTS" id="PR00455">
    <property type="entry name" value="HTHTETR"/>
</dbReference>
<dbReference type="PANTHER" id="PTHR30055">
    <property type="entry name" value="HTH-TYPE TRANSCRIPTIONAL REGULATOR RUTR"/>
    <property type="match status" value="1"/>
</dbReference>
<dbReference type="EMBL" id="CP002580">
    <property type="protein sequence ID" value="AJK47661.1"/>
    <property type="molecule type" value="Genomic_DNA"/>
</dbReference>
<dbReference type="PANTHER" id="PTHR30055:SF234">
    <property type="entry name" value="HTH-TYPE TRANSCRIPTIONAL REGULATOR BETI"/>
    <property type="match status" value="1"/>
</dbReference>
<dbReference type="KEGG" id="bgp:BGL_1c31860"/>
<evidence type="ECO:0000259" key="6">
    <source>
        <dbReference type="PROSITE" id="PS50977"/>
    </source>
</evidence>
<reference evidence="8" key="1">
    <citation type="submission" date="2011-03" db="EMBL/GenBank/DDBJ databases">
        <authorList>
            <person name="Voget S."/>
            <person name="Streit W.R."/>
            <person name="Jaeger K.E."/>
            <person name="Daniel R."/>
        </authorList>
    </citation>
    <scope>NUCLEOTIDE SEQUENCE [LARGE SCALE GENOMIC DNA]</scope>
    <source>
        <strain evidence="8">PG1</strain>
    </source>
</reference>
<evidence type="ECO:0000256" key="5">
    <source>
        <dbReference type="SAM" id="MobiDB-lite"/>
    </source>
</evidence>
<dbReference type="PROSITE" id="PS50977">
    <property type="entry name" value="HTH_TETR_2"/>
    <property type="match status" value="1"/>
</dbReference>
<evidence type="ECO:0000313" key="7">
    <source>
        <dbReference type="EMBL" id="AJK47661.1"/>
    </source>
</evidence>
<keyword evidence="3" id="KW-0804">Transcription</keyword>
<name>A0A0B6S5Z0_BURPL</name>
<feature type="DNA-binding region" description="H-T-H motif" evidence="4">
    <location>
        <begin position="42"/>
        <end position="61"/>
    </location>
</feature>
<dbReference type="Pfam" id="PF00440">
    <property type="entry name" value="TetR_N"/>
    <property type="match status" value="1"/>
</dbReference>
<keyword evidence="2 4" id="KW-0238">DNA-binding</keyword>
<sequence length="307" mass="33229">MTEAKKLRRASSSGYARGDETRQRIIEAAIELFGERGFAGASTRDIAARAGVNAPALQYYFENKEGVFRACADAIADTACGAFGQPLDHARAMLDAQAGVETLIDAFLGIMHAISERMFTAPKTVHQRMFFAREQAGLEPNVATEILMERIRRPLNDVCAELVGRISGLDPESPVTRIRAFSLLGQLTVFHIAQRSALTLLGWESFDGGRGALLRATIDGQTRMLLRQWHAEHGVLPAALGAAMAAMRDDAAASPASPPAPRRAAARRTPAARGTTRETAADGEPEPKKPAAPRRRALRLDPKARPR</sequence>
<dbReference type="Gene3D" id="1.10.10.60">
    <property type="entry name" value="Homeodomain-like"/>
    <property type="match status" value="1"/>
</dbReference>
<dbReference type="Pfam" id="PF09209">
    <property type="entry name" value="CecR_C"/>
    <property type="match status" value="1"/>
</dbReference>
<keyword evidence="8" id="KW-1185">Reference proteome</keyword>
<dbReference type="SUPFAM" id="SSF46689">
    <property type="entry name" value="Homeodomain-like"/>
    <property type="match status" value="1"/>
</dbReference>
<dbReference type="HOGENOM" id="CLU_069356_16_0_4"/>
<dbReference type="InterPro" id="IPR009057">
    <property type="entry name" value="Homeodomain-like_sf"/>
</dbReference>
<evidence type="ECO:0000256" key="1">
    <source>
        <dbReference type="ARBA" id="ARBA00023015"/>
    </source>
</evidence>